<evidence type="ECO:0000256" key="2">
    <source>
        <dbReference type="ARBA" id="ARBA00022801"/>
    </source>
</evidence>
<accession>J9BY43</accession>
<dbReference type="GO" id="GO:0005524">
    <property type="term" value="F:ATP binding"/>
    <property type="evidence" value="ECO:0007669"/>
    <property type="project" value="UniProtKB-KW"/>
</dbReference>
<evidence type="ECO:0000256" key="3">
    <source>
        <dbReference type="ARBA" id="ARBA00022806"/>
    </source>
</evidence>
<dbReference type="InterPro" id="IPR014017">
    <property type="entry name" value="DNA_helicase_UvrD-like_C"/>
</dbReference>
<dbReference type="Gene3D" id="1.10.486.10">
    <property type="entry name" value="PCRA, domain 4"/>
    <property type="match status" value="1"/>
</dbReference>
<dbReference type="GO" id="GO:0033202">
    <property type="term" value="C:DNA helicase complex"/>
    <property type="evidence" value="ECO:0007669"/>
    <property type="project" value="TreeGrafter"/>
</dbReference>
<dbReference type="SUPFAM" id="SSF52540">
    <property type="entry name" value="P-loop containing nucleoside triphosphate hydrolases"/>
    <property type="match status" value="1"/>
</dbReference>
<evidence type="ECO:0000256" key="1">
    <source>
        <dbReference type="ARBA" id="ARBA00022741"/>
    </source>
</evidence>
<dbReference type="PANTHER" id="PTHR11070:SF2">
    <property type="entry name" value="ATP-DEPENDENT DNA HELICASE SRS2"/>
    <property type="match status" value="1"/>
</dbReference>
<dbReference type="InterPro" id="IPR000212">
    <property type="entry name" value="DNA_helicase_UvrD/REP"/>
</dbReference>
<comment type="caution">
    <text evidence="6">The sequence shown here is derived from an EMBL/GenBank/DDBJ whole genome shotgun (WGS) entry which is preliminary data.</text>
</comment>
<keyword evidence="1" id="KW-0547">Nucleotide-binding</keyword>
<dbReference type="PROSITE" id="PS51217">
    <property type="entry name" value="UVRD_HELICASE_CTER"/>
    <property type="match status" value="1"/>
</dbReference>
<dbReference type="Gene3D" id="3.40.50.300">
    <property type="entry name" value="P-loop containing nucleotide triphosphate hydrolases"/>
    <property type="match status" value="1"/>
</dbReference>
<organism evidence="6">
    <name type="scientific">gut metagenome</name>
    <dbReference type="NCBI Taxonomy" id="749906"/>
    <lineage>
        <taxon>unclassified sequences</taxon>
        <taxon>metagenomes</taxon>
        <taxon>organismal metagenomes</taxon>
    </lineage>
</organism>
<dbReference type="GO" id="GO:0043138">
    <property type="term" value="F:3'-5' DNA helicase activity"/>
    <property type="evidence" value="ECO:0007669"/>
    <property type="project" value="TreeGrafter"/>
</dbReference>
<dbReference type="Pfam" id="PF13361">
    <property type="entry name" value="UvrD_C"/>
    <property type="match status" value="1"/>
</dbReference>
<gene>
    <name evidence="6" type="ORF">EVA_19393</name>
</gene>
<dbReference type="InterPro" id="IPR027417">
    <property type="entry name" value="P-loop_NTPase"/>
</dbReference>
<dbReference type="PANTHER" id="PTHR11070">
    <property type="entry name" value="UVRD / RECB / PCRA DNA HELICASE FAMILY MEMBER"/>
    <property type="match status" value="1"/>
</dbReference>
<dbReference type="GO" id="GO:0016787">
    <property type="term" value="F:hydrolase activity"/>
    <property type="evidence" value="ECO:0007669"/>
    <property type="project" value="UniProtKB-KW"/>
</dbReference>
<evidence type="ECO:0000313" key="6">
    <source>
        <dbReference type="EMBL" id="EJW92500.1"/>
    </source>
</evidence>
<feature type="non-terminal residue" evidence="6">
    <location>
        <position position="63"/>
    </location>
</feature>
<dbReference type="GO" id="GO:0003677">
    <property type="term" value="F:DNA binding"/>
    <property type="evidence" value="ECO:0007669"/>
    <property type="project" value="InterPro"/>
</dbReference>
<evidence type="ECO:0000259" key="5">
    <source>
        <dbReference type="PROSITE" id="PS51217"/>
    </source>
</evidence>
<keyword evidence="2 6" id="KW-0378">Hydrolase</keyword>
<proteinExistence type="predicted"/>
<name>J9BY43_9ZZZZ</name>
<protein>
    <submittedName>
        <fullName evidence="6">DNA helicase, UvrD/REP type</fullName>
        <ecNumber evidence="6">3.-.-.-</ecNumber>
    </submittedName>
</protein>
<keyword evidence="4" id="KW-0067">ATP-binding</keyword>
<dbReference type="EMBL" id="AMCI01007514">
    <property type="protein sequence ID" value="EJW92500.1"/>
    <property type="molecule type" value="Genomic_DNA"/>
</dbReference>
<dbReference type="GO" id="GO:0000725">
    <property type="term" value="P:recombinational repair"/>
    <property type="evidence" value="ECO:0007669"/>
    <property type="project" value="TreeGrafter"/>
</dbReference>
<dbReference type="GO" id="GO:0005829">
    <property type="term" value="C:cytosol"/>
    <property type="evidence" value="ECO:0007669"/>
    <property type="project" value="TreeGrafter"/>
</dbReference>
<dbReference type="EC" id="3.-.-.-" evidence="6"/>
<dbReference type="AlphaFoldDB" id="J9BY43"/>
<feature type="domain" description="UvrD-like helicase C-terminal" evidence="5">
    <location>
        <begin position="1"/>
        <end position="63"/>
    </location>
</feature>
<sequence length="63" mass="7248">MEAQRIAELLLNLGGYDNTAILYRTNAQSLPFEQAFKKLRIPFKLVGSLQFYDREEVKDALSL</sequence>
<reference evidence="6" key="1">
    <citation type="journal article" date="2012" name="PLoS ONE">
        <title>Gene sets for utilization of primary and secondary nutrition supplies in the distal gut of endangered iberian lynx.</title>
        <authorList>
            <person name="Alcaide M."/>
            <person name="Messina E."/>
            <person name="Richter M."/>
            <person name="Bargiela R."/>
            <person name="Peplies J."/>
            <person name="Huws S.A."/>
            <person name="Newbold C.J."/>
            <person name="Golyshin P.N."/>
            <person name="Simon M.A."/>
            <person name="Lopez G."/>
            <person name="Yakimov M.M."/>
            <person name="Ferrer M."/>
        </authorList>
    </citation>
    <scope>NUCLEOTIDE SEQUENCE</scope>
</reference>
<evidence type="ECO:0000256" key="4">
    <source>
        <dbReference type="ARBA" id="ARBA00022840"/>
    </source>
</evidence>
<keyword evidence="3 6" id="KW-0347">Helicase</keyword>